<evidence type="ECO:0000313" key="2">
    <source>
        <dbReference type="Proteomes" id="UP001204151"/>
    </source>
</evidence>
<organism evidence="1 2">
    <name type="scientific">Massilia pinisoli</name>
    <dbReference type="NCBI Taxonomy" id="1772194"/>
    <lineage>
        <taxon>Bacteria</taxon>
        <taxon>Pseudomonadati</taxon>
        <taxon>Pseudomonadota</taxon>
        <taxon>Betaproteobacteria</taxon>
        <taxon>Burkholderiales</taxon>
        <taxon>Oxalobacteraceae</taxon>
        <taxon>Telluria group</taxon>
        <taxon>Massilia</taxon>
    </lineage>
</organism>
<accession>A0ABT1ZQ64</accession>
<evidence type="ECO:0000313" key="1">
    <source>
        <dbReference type="EMBL" id="MCS0582047.1"/>
    </source>
</evidence>
<dbReference type="RefSeq" id="WP_258816618.1">
    <property type="nucleotide sequence ID" value="NZ_JANUGW010000006.1"/>
</dbReference>
<dbReference type="InterPro" id="IPR036397">
    <property type="entry name" value="RNaseH_sf"/>
</dbReference>
<keyword evidence="2" id="KW-1185">Reference proteome</keyword>
<name>A0ABT1ZQ64_9BURK</name>
<proteinExistence type="predicted"/>
<comment type="caution">
    <text evidence="1">The sequence shown here is derived from an EMBL/GenBank/DDBJ whole genome shotgun (WGS) entry which is preliminary data.</text>
</comment>
<dbReference type="SUPFAM" id="SSF53098">
    <property type="entry name" value="Ribonuclease H-like"/>
    <property type="match status" value="1"/>
</dbReference>
<dbReference type="Proteomes" id="UP001204151">
    <property type="component" value="Unassembled WGS sequence"/>
</dbReference>
<dbReference type="Gene3D" id="3.30.420.10">
    <property type="entry name" value="Ribonuclease H-like superfamily/Ribonuclease H"/>
    <property type="match status" value="1"/>
</dbReference>
<sequence>MIVFLDTEYTDPINTDLISIGMVSEDGQRVVYLERSDYQIAWCNKFVREAVLPQLGRCGPAVTRAELAVRLTAWFATLPRKVVIACDSRTDWILLLDAMNNAPPHNLVGQPFDLRSLIDSSIFHRAVVRYHEQHGPWHHARHDAHAHRAGWMAWMDARKGKSRAMQGKFHCASDFDES</sequence>
<protein>
    <submittedName>
        <fullName evidence="1">Uncharacterized protein</fullName>
    </submittedName>
</protein>
<gene>
    <name evidence="1" type="ORF">NX784_10635</name>
</gene>
<dbReference type="EMBL" id="JANUGW010000006">
    <property type="protein sequence ID" value="MCS0582047.1"/>
    <property type="molecule type" value="Genomic_DNA"/>
</dbReference>
<reference evidence="1 2" key="1">
    <citation type="submission" date="2022-08" db="EMBL/GenBank/DDBJ databases">
        <title>Reclassification of Massilia species as members of the genera Telluria, Duganella, Pseudoduganella, Mokoshia gen. nov. and Zemynaea gen. nov. using orthogonal and non-orthogonal genome-based approaches.</title>
        <authorList>
            <person name="Bowman J.P."/>
        </authorList>
    </citation>
    <scope>NUCLEOTIDE SEQUENCE [LARGE SCALE GENOMIC DNA]</scope>
    <source>
        <strain evidence="1 2">JCM 31316</strain>
    </source>
</reference>
<dbReference type="InterPro" id="IPR012337">
    <property type="entry name" value="RNaseH-like_sf"/>
</dbReference>